<keyword evidence="3" id="KW-0805">Transcription regulation</keyword>
<evidence type="ECO:0000256" key="4">
    <source>
        <dbReference type="ARBA" id="ARBA00023125"/>
    </source>
</evidence>
<dbReference type="InterPro" id="IPR027417">
    <property type="entry name" value="P-loop_NTPase"/>
</dbReference>
<dbReference type="PROSITE" id="PS50045">
    <property type="entry name" value="SIGMA54_INTERACT_4"/>
    <property type="match status" value="1"/>
</dbReference>
<dbReference type="Pfam" id="PF25601">
    <property type="entry name" value="AAA_lid_14"/>
    <property type="match status" value="1"/>
</dbReference>
<dbReference type="InterPro" id="IPR002078">
    <property type="entry name" value="Sigma_54_int"/>
</dbReference>
<evidence type="ECO:0000256" key="5">
    <source>
        <dbReference type="ARBA" id="ARBA00023163"/>
    </source>
</evidence>
<dbReference type="InterPro" id="IPR002197">
    <property type="entry name" value="HTH_Fis"/>
</dbReference>
<evidence type="ECO:0000259" key="6">
    <source>
        <dbReference type="PROSITE" id="PS50045"/>
    </source>
</evidence>
<name>A0A235BVD8_UNCW3</name>
<dbReference type="InterPro" id="IPR058031">
    <property type="entry name" value="AAA_lid_NorR"/>
</dbReference>
<organism evidence="7 8">
    <name type="scientific">candidate division WOR-3 bacterium JGI_Cruoil_03_51_56</name>
    <dbReference type="NCBI Taxonomy" id="1973747"/>
    <lineage>
        <taxon>Bacteria</taxon>
        <taxon>Bacteria division WOR-3</taxon>
    </lineage>
</organism>
<gene>
    <name evidence="7" type="ORF">CH330_03490</name>
</gene>
<comment type="caution">
    <text evidence="7">The sequence shown here is derived from an EMBL/GenBank/DDBJ whole genome shotgun (WGS) entry which is preliminary data.</text>
</comment>
<dbReference type="Gene3D" id="1.10.10.60">
    <property type="entry name" value="Homeodomain-like"/>
    <property type="match status" value="1"/>
</dbReference>
<feature type="domain" description="Sigma-54 factor interaction" evidence="6">
    <location>
        <begin position="25"/>
        <end position="253"/>
    </location>
</feature>
<evidence type="ECO:0000256" key="1">
    <source>
        <dbReference type="ARBA" id="ARBA00022741"/>
    </source>
</evidence>
<protein>
    <recommendedName>
        <fullName evidence="6">Sigma-54 factor interaction domain-containing protein</fullName>
    </recommendedName>
</protein>
<dbReference type="AlphaFoldDB" id="A0A235BVD8"/>
<keyword evidence="4" id="KW-0238">DNA-binding</keyword>
<dbReference type="GO" id="GO:0005524">
    <property type="term" value="F:ATP binding"/>
    <property type="evidence" value="ECO:0007669"/>
    <property type="project" value="UniProtKB-KW"/>
</dbReference>
<dbReference type="PROSITE" id="PS00676">
    <property type="entry name" value="SIGMA54_INTERACT_2"/>
    <property type="match status" value="1"/>
</dbReference>
<dbReference type="CDD" id="cd00009">
    <property type="entry name" value="AAA"/>
    <property type="match status" value="1"/>
</dbReference>
<dbReference type="InterPro" id="IPR003593">
    <property type="entry name" value="AAA+_ATPase"/>
</dbReference>
<dbReference type="PROSITE" id="PS00675">
    <property type="entry name" value="SIGMA54_INTERACT_1"/>
    <property type="match status" value="1"/>
</dbReference>
<dbReference type="FunFam" id="3.40.50.300:FF:000006">
    <property type="entry name" value="DNA-binding transcriptional regulator NtrC"/>
    <property type="match status" value="1"/>
</dbReference>
<dbReference type="InterPro" id="IPR025943">
    <property type="entry name" value="Sigma_54_int_dom_ATP-bd_2"/>
</dbReference>
<dbReference type="InterPro" id="IPR025662">
    <property type="entry name" value="Sigma_54_int_dom_ATP-bd_1"/>
</dbReference>
<dbReference type="PRINTS" id="PR01590">
    <property type="entry name" value="HTHFIS"/>
</dbReference>
<dbReference type="InterPro" id="IPR009057">
    <property type="entry name" value="Homeodomain-like_sf"/>
</dbReference>
<reference evidence="7 8" key="1">
    <citation type="submission" date="2017-07" db="EMBL/GenBank/DDBJ databases">
        <title>Recovery of genomes from metagenomes via a dereplication, aggregation, and scoring strategy.</title>
        <authorList>
            <person name="Sieber C.M."/>
            <person name="Probst A.J."/>
            <person name="Sharrar A."/>
            <person name="Thomas B.C."/>
            <person name="Hess M."/>
            <person name="Tringe S.G."/>
            <person name="Banfield J.F."/>
        </authorList>
    </citation>
    <scope>NUCLEOTIDE SEQUENCE [LARGE SCALE GENOMIC DNA]</scope>
    <source>
        <strain evidence="7">JGI_Cruoil_03_51_56</strain>
    </source>
</reference>
<dbReference type="SUPFAM" id="SSF46689">
    <property type="entry name" value="Homeodomain-like"/>
    <property type="match status" value="1"/>
</dbReference>
<dbReference type="Proteomes" id="UP000215559">
    <property type="component" value="Unassembled WGS sequence"/>
</dbReference>
<sequence length="342" mass="37983">MTKLAELPFRFGEEVGIAGLQYQGIIGKNPLMLENLKVVNQVASAAVPVLVRGESGTGKELIARALHESGKRSKGPFVAVNCAAVPEGLLETEFFGIEKGTATGVVQRKGKFEQAHGGTIFLDEVGDMSHALQARLLRVLQEKAFERVGGVEPIESDVRVVAATNKNLEELMQQGKFRKDLFYRLNAVESVLPALRERKEDIPEFVQYFITRSNQEYARNVLGAGDEVMGCFLVHNWPGNIRQLQHIVERAVILTTGPVLKMEDLPPELQQLKPAQVKDTTGRSRKAWQEAQAKAAANVERAMVVDCLKRANWNVSKAAKLARYSRAQFYRLIKKHGISEPK</sequence>
<evidence type="ECO:0000256" key="2">
    <source>
        <dbReference type="ARBA" id="ARBA00022840"/>
    </source>
</evidence>
<dbReference type="PROSITE" id="PS00688">
    <property type="entry name" value="SIGMA54_INTERACT_3"/>
    <property type="match status" value="1"/>
</dbReference>
<evidence type="ECO:0000313" key="7">
    <source>
        <dbReference type="EMBL" id="OYD16186.1"/>
    </source>
</evidence>
<keyword evidence="1" id="KW-0547">Nucleotide-binding</keyword>
<dbReference type="Pfam" id="PF02954">
    <property type="entry name" value="HTH_8"/>
    <property type="match status" value="1"/>
</dbReference>
<dbReference type="Pfam" id="PF00158">
    <property type="entry name" value="Sigma54_activat"/>
    <property type="match status" value="1"/>
</dbReference>
<keyword evidence="5" id="KW-0804">Transcription</keyword>
<dbReference type="Gene3D" id="3.40.50.300">
    <property type="entry name" value="P-loop containing nucleotide triphosphate hydrolases"/>
    <property type="match status" value="1"/>
</dbReference>
<dbReference type="GO" id="GO:0006355">
    <property type="term" value="P:regulation of DNA-templated transcription"/>
    <property type="evidence" value="ECO:0007669"/>
    <property type="project" value="InterPro"/>
</dbReference>
<proteinExistence type="predicted"/>
<dbReference type="SMART" id="SM00382">
    <property type="entry name" value="AAA"/>
    <property type="match status" value="1"/>
</dbReference>
<dbReference type="InterPro" id="IPR025944">
    <property type="entry name" value="Sigma_54_int_dom_CS"/>
</dbReference>
<evidence type="ECO:0000256" key="3">
    <source>
        <dbReference type="ARBA" id="ARBA00023015"/>
    </source>
</evidence>
<evidence type="ECO:0000313" key="8">
    <source>
        <dbReference type="Proteomes" id="UP000215559"/>
    </source>
</evidence>
<dbReference type="GO" id="GO:0043565">
    <property type="term" value="F:sequence-specific DNA binding"/>
    <property type="evidence" value="ECO:0007669"/>
    <property type="project" value="InterPro"/>
</dbReference>
<dbReference type="Gene3D" id="1.10.8.60">
    <property type="match status" value="1"/>
</dbReference>
<dbReference type="SUPFAM" id="SSF52540">
    <property type="entry name" value="P-loop containing nucleoside triphosphate hydrolases"/>
    <property type="match status" value="1"/>
</dbReference>
<accession>A0A235BVD8</accession>
<keyword evidence="2" id="KW-0067">ATP-binding</keyword>
<dbReference type="PANTHER" id="PTHR32071">
    <property type="entry name" value="TRANSCRIPTIONAL REGULATORY PROTEIN"/>
    <property type="match status" value="1"/>
</dbReference>
<dbReference type="EMBL" id="NOZP01000065">
    <property type="protein sequence ID" value="OYD16186.1"/>
    <property type="molecule type" value="Genomic_DNA"/>
</dbReference>